<accession>A0ABQ4XY79</accession>
<reference evidence="1" key="2">
    <citation type="submission" date="2022-01" db="EMBL/GenBank/DDBJ databases">
        <authorList>
            <person name="Yamashiro T."/>
            <person name="Shiraishi A."/>
            <person name="Satake H."/>
            <person name="Nakayama K."/>
        </authorList>
    </citation>
    <scope>NUCLEOTIDE SEQUENCE</scope>
</reference>
<keyword evidence="2" id="KW-1185">Reference proteome</keyword>
<organism evidence="1 2">
    <name type="scientific">Tanacetum coccineum</name>
    <dbReference type="NCBI Taxonomy" id="301880"/>
    <lineage>
        <taxon>Eukaryota</taxon>
        <taxon>Viridiplantae</taxon>
        <taxon>Streptophyta</taxon>
        <taxon>Embryophyta</taxon>
        <taxon>Tracheophyta</taxon>
        <taxon>Spermatophyta</taxon>
        <taxon>Magnoliopsida</taxon>
        <taxon>eudicotyledons</taxon>
        <taxon>Gunneridae</taxon>
        <taxon>Pentapetalae</taxon>
        <taxon>asterids</taxon>
        <taxon>campanulids</taxon>
        <taxon>Asterales</taxon>
        <taxon>Asteraceae</taxon>
        <taxon>Asteroideae</taxon>
        <taxon>Anthemideae</taxon>
        <taxon>Anthemidinae</taxon>
        <taxon>Tanacetum</taxon>
    </lineage>
</organism>
<protein>
    <submittedName>
        <fullName evidence="1">Uncharacterized protein</fullName>
    </submittedName>
</protein>
<evidence type="ECO:0000313" key="1">
    <source>
        <dbReference type="EMBL" id="GJS70380.1"/>
    </source>
</evidence>
<name>A0ABQ4XY79_9ASTR</name>
<evidence type="ECO:0000313" key="2">
    <source>
        <dbReference type="Proteomes" id="UP001151760"/>
    </source>
</evidence>
<sequence>MVYFEDIPNRYGGRVERNFEGGRPSRLRADNNRSQGMNLPLLLAAHLWRSKNGQALQSSLTSVHGGPQSSINT</sequence>
<dbReference type="Proteomes" id="UP001151760">
    <property type="component" value="Unassembled WGS sequence"/>
</dbReference>
<dbReference type="EMBL" id="BQNB010009930">
    <property type="protein sequence ID" value="GJS70380.1"/>
    <property type="molecule type" value="Genomic_DNA"/>
</dbReference>
<proteinExistence type="predicted"/>
<gene>
    <name evidence="1" type="ORF">Tco_0703221</name>
</gene>
<reference evidence="1" key="1">
    <citation type="journal article" date="2022" name="Int. J. Mol. Sci.">
        <title>Draft Genome of Tanacetum Coccineum: Genomic Comparison of Closely Related Tanacetum-Family Plants.</title>
        <authorList>
            <person name="Yamashiro T."/>
            <person name="Shiraishi A."/>
            <person name="Nakayama K."/>
            <person name="Satake H."/>
        </authorList>
    </citation>
    <scope>NUCLEOTIDE SEQUENCE</scope>
</reference>
<comment type="caution">
    <text evidence="1">The sequence shown here is derived from an EMBL/GenBank/DDBJ whole genome shotgun (WGS) entry which is preliminary data.</text>
</comment>